<name>A0A1G8S4B7_9FLAO</name>
<keyword evidence="1 3" id="KW-0808">Transferase</keyword>
<dbReference type="Pfam" id="PF01648">
    <property type="entry name" value="ACPS"/>
    <property type="match status" value="1"/>
</dbReference>
<dbReference type="RefSeq" id="WP_091391607.1">
    <property type="nucleotide sequence ID" value="NZ_BKAI01000001.1"/>
</dbReference>
<dbReference type="GO" id="GO:0008897">
    <property type="term" value="F:holo-[acyl-carrier-protein] synthase activity"/>
    <property type="evidence" value="ECO:0007669"/>
    <property type="project" value="InterPro"/>
</dbReference>
<organism evidence="3 4">
    <name type="scientific">Flavobacterium noncentrifugens</name>
    <dbReference type="NCBI Taxonomy" id="1128970"/>
    <lineage>
        <taxon>Bacteria</taxon>
        <taxon>Pseudomonadati</taxon>
        <taxon>Bacteroidota</taxon>
        <taxon>Flavobacteriia</taxon>
        <taxon>Flavobacteriales</taxon>
        <taxon>Flavobacteriaceae</taxon>
        <taxon>Flavobacterium</taxon>
    </lineage>
</organism>
<accession>A0A1G8S4B7</accession>
<keyword evidence="4" id="KW-1185">Reference proteome</keyword>
<dbReference type="InterPro" id="IPR037143">
    <property type="entry name" value="4-PPantetheinyl_Trfase_dom_sf"/>
</dbReference>
<evidence type="ECO:0000313" key="4">
    <source>
        <dbReference type="Proteomes" id="UP000199580"/>
    </source>
</evidence>
<dbReference type="InterPro" id="IPR008278">
    <property type="entry name" value="4-PPantetheinyl_Trfase_dom"/>
</dbReference>
<dbReference type="AlphaFoldDB" id="A0A1G8S4B7"/>
<protein>
    <submittedName>
        <fullName evidence="3">Phosphopantetheinyl transferase</fullName>
    </submittedName>
</protein>
<evidence type="ECO:0000256" key="1">
    <source>
        <dbReference type="ARBA" id="ARBA00022679"/>
    </source>
</evidence>
<proteinExistence type="predicted"/>
<dbReference type="OrthoDB" id="1190494at2"/>
<dbReference type="GO" id="GO:0000287">
    <property type="term" value="F:magnesium ion binding"/>
    <property type="evidence" value="ECO:0007669"/>
    <property type="project" value="InterPro"/>
</dbReference>
<feature type="domain" description="4'-phosphopantetheinyl transferase" evidence="2">
    <location>
        <begin position="104"/>
        <end position="164"/>
    </location>
</feature>
<dbReference type="SUPFAM" id="SSF56214">
    <property type="entry name" value="4'-phosphopantetheinyl transferase"/>
    <property type="match status" value="2"/>
</dbReference>
<reference evidence="3 4" key="1">
    <citation type="submission" date="2016-10" db="EMBL/GenBank/DDBJ databases">
        <authorList>
            <person name="de Groot N.N."/>
        </authorList>
    </citation>
    <scope>NUCLEOTIDE SEQUENCE [LARGE SCALE GENOMIC DNA]</scope>
    <source>
        <strain evidence="3 4">CGMCC 1.10076</strain>
    </source>
</reference>
<sequence>MPLYKIINFSPKTQIYIWKIDEPYAQLREEVQLNDRNEIRLNGMKSELHRRGFLSVRKILHENGYSDFDLTYDAFGKPHLKDGKHLSITHSHEFSAVIFSDQNIGIDMEKQRDKIKILDYKFAEFEMTWLDKNAADYMRKLTVVWGVKEAIFKIRNEVGISFNDHIFVQPFEMQHLQTDVILNFNETRMTFSVYFEEMENFTLVYVLEK</sequence>
<dbReference type="Proteomes" id="UP000199580">
    <property type="component" value="Unassembled WGS sequence"/>
</dbReference>
<dbReference type="Gene3D" id="3.90.470.20">
    <property type="entry name" value="4'-phosphopantetheinyl transferase domain"/>
    <property type="match status" value="1"/>
</dbReference>
<evidence type="ECO:0000259" key="2">
    <source>
        <dbReference type="Pfam" id="PF01648"/>
    </source>
</evidence>
<gene>
    <name evidence="3" type="ORF">SAMN04487935_0401</name>
</gene>
<dbReference type="EMBL" id="FNEZ01000001">
    <property type="protein sequence ID" value="SDJ24104.1"/>
    <property type="molecule type" value="Genomic_DNA"/>
</dbReference>
<dbReference type="STRING" id="1128970.SAMN04487935_0401"/>
<evidence type="ECO:0000313" key="3">
    <source>
        <dbReference type="EMBL" id="SDJ24104.1"/>
    </source>
</evidence>